<protein>
    <submittedName>
        <fullName evidence="9">ABC transporter permease subunit</fullName>
    </submittedName>
</protein>
<dbReference type="SUPFAM" id="SSF161098">
    <property type="entry name" value="MetI-like"/>
    <property type="match status" value="1"/>
</dbReference>
<comment type="similarity">
    <text evidence="7">Belongs to the binding-protein-dependent transport system permease family.</text>
</comment>
<feature type="transmembrane region" description="Helical" evidence="7">
    <location>
        <begin position="513"/>
        <end position="537"/>
    </location>
</feature>
<evidence type="ECO:0000256" key="3">
    <source>
        <dbReference type="ARBA" id="ARBA00022475"/>
    </source>
</evidence>
<feature type="transmembrane region" description="Helical" evidence="7">
    <location>
        <begin position="681"/>
        <end position="703"/>
    </location>
</feature>
<feature type="domain" description="ABC transmembrane type-1" evidence="8">
    <location>
        <begin position="514"/>
        <end position="703"/>
    </location>
</feature>
<dbReference type="Proteomes" id="UP000671862">
    <property type="component" value="Chromosome"/>
</dbReference>
<feature type="transmembrane region" description="Helical" evidence="7">
    <location>
        <begin position="582"/>
        <end position="599"/>
    </location>
</feature>
<comment type="subcellular location">
    <subcellularLocation>
        <location evidence="1 7">Cell membrane</location>
        <topology evidence="1 7">Multi-pass membrane protein</topology>
    </subcellularLocation>
</comment>
<dbReference type="PROSITE" id="PS50928">
    <property type="entry name" value="ABC_TM1"/>
    <property type="match status" value="1"/>
</dbReference>
<keyword evidence="4 7" id="KW-0812">Transmembrane</keyword>
<evidence type="ECO:0000259" key="8">
    <source>
        <dbReference type="PROSITE" id="PS50928"/>
    </source>
</evidence>
<dbReference type="InterPro" id="IPR000515">
    <property type="entry name" value="MetI-like"/>
</dbReference>
<dbReference type="PANTHER" id="PTHR43744:SF12">
    <property type="entry name" value="ABC TRANSPORTER PERMEASE PROTEIN MG189-RELATED"/>
    <property type="match status" value="1"/>
</dbReference>
<evidence type="ECO:0000313" key="9">
    <source>
        <dbReference type="EMBL" id="QTA37663.1"/>
    </source>
</evidence>
<dbReference type="InterPro" id="IPR035906">
    <property type="entry name" value="MetI-like_sf"/>
</dbReference>
<keyword evidence="3" id="KW-1003">Cell membrane</keyword>
<dbReference type="RefSeq" id="WP_207566387.1">
    <property type="nucleotide sequence ID" value="NZ_CP071446.1"/>
</dbReference>
<dbReference type="CDD" id="cd06261">
    <property type="entry name" value="TM_PBP2"/>
    <property type="match status" value="1"/>
</dbReference>
<feature type="transmembrane region" description="Helical" evidence="7">
    <location>
        <begin position="549"/>
        <end position="570"/>
    </location>
</feature>
<evidence type="ECO:0000256" key="7">
    <source>
        <dbReference type="RuleBase" id="RU363032"/>
    </source>
</evidence>
<gene>
    <name evidence="9" type="ORF">JYK00_07995</name>
</gene>
<feature type="transmembrane region" description="Helical" evidence="7">
    <location>
        <begin position="641"/>
        <end position="661"/>
    </location>
</feature>
<evidence type="ECO:0000256" key="1">
    <source>
        <dbReference type="ARBA" id="ARBA00004651"/>
    </source>
</evidence>
<dbReference type="Pfam" id="PF00528">
    <property type="entry name" value="BPD_transp_1"/>
    <property type="match status" value="1"/>
</dbReference>
<sequence length="717" mass="82793">MRKLIIYLLLSFGFVIMIMPFAWMLVTSFKLPSEVQEWPPKWITKNFFGERDVKVEIKLGGIKTVRGLSLSEALSYSAAAIEDENVLNIIINDDPFYRGTMRIDTTGFKYTNFADKEKFYNWLENLELPETFDTESPEKFFEDVFLYYKSGASPYFSRVEFVSSLTKKLESALKGISLIEKFVDRRIKDENEAVQFKRFLENVKVNLDNVRSDVLKYKAGKELILTDGEIEKILDILKKYDFEYTGSNPLVSVYNTKVVNPVISEKKHVEFYTKVLKYFKTLQTSVVEKPIVARILRKDERIALLKKNLEAFPDKTTLNEVLKSNGFEKLPENYSKKVDALMLEKYNITNTELVNLKTVVVSLKNLLVENKIDYYSIVLNEGFSKLLEISQDKLQNSSTYKIVRAKLNAYSDLNNFEALLKDLILYSEYVERLRKIYVNSMNAWQIIEAPDFVKAIRVRDGNFVEIELDNVSPVYLSDDNLKTIKLKFSFGEIFANVFQNYVDAWNEAPFGRYYWNTFFVATATTILEVIVASMAAYAFSWMVFPGRDLLFGIFLATMMIPGEVLLVPNFITIAKFGWIDTYYALIVPWIVSVFAIFLMRQHFLTIPKELFDASKIDGCSHWRFLWQVVVPLSKPVIITGALLKFVGSWNAFLWVLIVTNSDKYRTLPVGLQNFSSDVGTLYNHLMAAATFSVLPVIILFLFTQQYFVRGIARTGLK</sequence>
<proteinExistence type="inferred from homology"/>
<evidence type="ECO:0000256" key="4">
    <source>
        <dbReference type="ARBA" id="ARBA00022692"/>
    </source>
</evidence>
<keyword evidence="6 7" id="KW-0472">Membrane</keyword>
<accession>A0ABX7S571</accession>
<feature type="transmembrane region" description="Helical" evidence="7">
    <location>
        <begin position="7"/>
        <end position="26"/>
    </location>
</feature>
<name>A0ABX7S571_9BACT</name>
<dbReference type="Gene3D" id="1.10.3720.10">
    <property type="entry name" value="MetI-like"/>
    <property type="match status" value="1"/>
</dbReference>
<evidence type="ECO:0000256" key="5">
    <source>
        <dbReference type="ARBA" id="ARBA00022989"/>
    </source>
</evidence>
<organism evidence="9 10">
    <name type="scientific">Thermosipho ferrireducens</name>
    <dbReference type="NCBI Taxonomy" id="2571116"/>
    <lineage>
        <taxon>Bacteria</taxon>
        <taxon>Thermotogati</taxon>
        <taxon>Thermotogota</taxon>
        <taxon>Thermotogae</taxon>
        <taxon>Thermotogales</taxon>
        <taxon>Fervidobacteriaceae</taxon>
        <taxon>Thermosipho</taxon>
    </lineage>
</organism>
<evidence type="ECO:0000313" key="10">
    <source>
        <dbReference type="Proteomes" id="UP000671862"/>
    </source>
</evidence>
<dbReference type="PANTHER" id="PTHR43744">
    <property type="entry name" value="ABC TRANSPORTER PERMEASE PROTEIN MG189-RELATED-RELATED"/>
    <property type="match status" value="1"/>
</dbReference>
<keyword evidence="2 7" id="KW-0813">Transport</keyword>
<reference evidence="9 10" key="1">
    <citation type="submission" date="2021-03" db="EMBL/GenBank/DDBJ databases">
        <title>Thermosipho ferrireducens sp.nov., an anaerobic thermophilic iron-reducing bacterium isolated from a deep-sea hydrothermal sulfide deposits.</title>
        <authorList>
            <person name="Zeng X."/>
            <person name="Chen Y."/>
            <person name="Shao Z."/>
        </authorList>
    </citation>
    <scope>NUCLEOTIDE SEQUENCE [LARGE SCALE GENOMIC DNA]</scope>
    <source>
        <strain evidence="9 10">JL129W03</strain>
    </source>
</reference>
<dbReference type="EMBL" id="CP071446">
    <property type="protein sequence ID" value="QTA37663.1"/>
    <property type="molecule type" value="Genomic_DNA"/>
</dbReference>
<keyword evidence="10" id="KW-1185">Reference proteome</keyword>
<evidence type="ECO:0000256" key="2">
    <source>
        <dbReference type="ARBA" id="ARBA00022448"/>
    </source>
</evidence>
<evidence type="ECO:0000256" key="6">
    <source>
        <dbReference type="ARBA" id="ARBA00023136"/>
    </source>
</evidence>
<keyword evidence="5 7" id="KW-1133">Transmembrane helix</keyword>